<dbReference type="AlphaFoldDB" id="A0A5B7JIF6"/>
<evidence type="ECO:0000313" key="3">
    <source>
        <dbReference type="Proteomes" id="UP000324222"/>
    </source>
</evidence>
<protein>
    <submittedName>
        <fullName evidence="2">Uncharacterized protein</fullName>
    </submittedName>
</protein>
<proteinExistence type="predicted"/>
<feature type="compositionally biased region" description="Basic residues" evidence="1">
    <location>
        <begin position="1"/>
        <end position="10"/>
    </location>
</feature>
<accession>A0A5B7JIF6</accession>
<comment type="caution">
    <text evidence="2">The sequence shown here is derived from an EMBL/GenBank/DDBJ whole genome shotgun (WGS) entry which is preliminary data.</text>
</comment>
<name>A0A5B7JIF6_PORTR</name>
<dbReference type="EMBL" id="VSRR010104012">
    <property type="protein sequence ID" value="MPC95932.1"/>
    <property type="molecule type" value="Genomic_DNA"/>
</dbReference>
<sequence>MKRSANRHKFPSSIPTGSVTDHHLTSKSAPVRHSFVLAPASRLPNNTVPVTAPPRRSLSVLRAMGDSDFLPVK</sequence>
<organism evidence="2 3">
    <name type="scientific">Portunus trituberculatus</name>
    <name type="common">Swimming crab</name>
    <name type="synonym">Neptunus trituberculatus</name>
    <dbReference type="NCBI Taxonomy" id="210409"/>
    <lineage>
        <taxon>Eukaryota</taxon>
        <taxon>Metazoa</taxon>
        <taxon>Ecdysozoa</taxon>
        <taxon>Arthropoda</taxon>
        <taxon>Crustacea</taxon>
        <taxon>Multicrustacea</taxon>
        <taxon>Malacostraca</taxon>
        <taxon>Eumalacostraca</taxon>
        <taxon>Eucarida</taxon>
        <taxon>Decapoda</taxon>
        <taxon>Pleocyemata</taxon>
        <taxon>Brachyura</taxon>
        <taxon>Eubrachyura</taxon>
        <taxon>Portunoidea</taxon>
        <taxon>Portunidae</taxon>
        <taxon>Portuninae</taxon>
        <taxon>Portunus</taxon>
    </lineage>
</organism>
<dbReference type="Proteomes" id="UP000324222">
    <property type="component" value="Unassembled WGS sequence"/>
</dbReference>
<keyword evidence="3" id="KW-1185">Reference proteome</keyword>
<feature type="region of interest" description="Disordered" evidence="1">
    <location>
        <begin position="1"/>
        <end position="25"/>
    </location>
</feature>
<evidence type="ECO:0000256" key="1">
    <source>
        <dbReference type="SAM" id="MobiDB-lite"/>
    </source>
</evidence>
<reference evidence="2 3" key="1">
    <citation type="submission" date="2019-05" db="EMBL/GenBank/DDBJ databases">
        <title>Another draft genome of Portunus trituberculatus and its Hox gene families provides insights of decapod evolution.</title>
        <authorList>
            <person name="Jeong J.-H."/>
            <person name="Song I."/>
            <person name="Kim S."/>
            <person name="Choi T."/>
            <person name="Kim D."/>
            <person name="Ryu S."/>
            <person name="Kim W."/>
        </authorList>
    </citation>
    <scope>NUCLEOTIDE SEQUENCE [LARGE SCALE GENOMIC DNA]</scope>
    <source>
        <tissue evidence="2">Muscle</tissue>
    </source>
</reference>
<gene>
    <name evidence="2" type="ORF">E2C01_091161</name>
</gene>
<evidence type="ECO:0000313" key="2">
    <source>
        <dbReference type="EMBL" id="MPC95932.1"/>
    </source>
</evidence>